<evidence type="ECO:0000313" key="8">
    <source>
        <dbReference type="Proteomes" id="UP000231581"/>
    </source>
</evidence>
<dbReference type="GO" id="GO:0006412">
    <property type="term" value="P:translation"/>
    <property type="evidence" value="ECO:0007669"/>
    <property type="project" value="UniProtKB-UniRule"/>
</dbReference>
<dbReference type="NCBIfam" id="TIGR01071">
    <property type="entry name" value="rplO_bact"/>
    <property type="match status" value="1"/>
</dbReference>
<evidence type="ECO:0000256" key="4">
    <source>
        <dbReference type="HAMAP-Rule" id="MF_01341"/>
    </source>
</evidence>
<sequence>MALTLHTLSSSKGSKTKTKRVGRGQSSGRGKTAGRGTKGQRARTGGKKKLKLKGMKQMILGFPKNRGFRSRFAEAATVPLSRLEVFGAGEKIDLDLLKKRGLVKRSDRRVKVVLGGELTKKLTLIGIQTSASAKAAIEKAGGTLELHPSTKGKKGKREEKGKALKKGKK</sequence>
<keyword evidence="3 4" id="KW-0687">Ribonucleoprotein</keyword>
<reference evidence="7 8" key="1">
    <citation type="submission" date="2017-09" db="EMBL/GenBank/DDBJ databases">
        <title>Depth-based differentiation of microbial function through sediment-hosted aquifers and enrichment of novel symbionts in the deep terrestrial subsurface.</title>
        <authorList>
            <person name="Probst A.J."/>
            <person name="Ladd B."/>
            <person name="Jarett J.K."/>
            <person name="Geller-Mcgrath D.E."/>
            <person name="Sieber C.M."/>
            <person name="Emerson J.B."/>
            <person name="Anantharaman K."/>
            <person name="Thomas B.C."/>
            <person name="Malmstrom R."/>
            <person name="Stieglmeier M."/>
            <person name="Klingl A."/>
            <person name="Woyke T."/>
            <person name="Ryan C.M."/>
            <person name="Banfield J.F."/>
        </authorList>
    </citation>
    <scope>NUCLEOTIDE SEQUENCE [LARGE SCALE GENOMIC DNA]</scope>
    <source>
        <strain evidence="7">CG22_combo_CG10-13_8_21_14_all_47_17</strain>
    </source>
</reference>
<feature type="compositionally biased region" description="Gly residues" evidence="5">
    <location>
        <begin position="25"/>
        <end position="37"/>
    </location>
</feature>
<evidence type="ECO:0000313" key="7">
    <source>
        <dbReference type="EMBL" id="PIP60421.1"/>
    </source>
</evidence>
<evidence type="ECO:0000256" key="3">
    <source>
        <dbReference type="ARBA" id="ARBA00023274"/>
    </source>
</evidence>
<keyword evidence="4" id="KW-0694">RNA-binding</keyword>
<dbReference type="InterPro" id="IPR030878">
    <property type="entry name" value="Ribosomal_uL15"/>
</dbReference>
<name>A0A2H0BS01_9BACT</name>
<protein>
    <recommendedName>
        <fullName evidence="4">Large ribosomal subunit protein uL15</fullName>
    </recommendedName>
</protein>
<feature type="compositionally biased region" description="Low complexity" evidence="5">
    <location>
        <begin position="1"/>
        <end position="13"/>
    </location>
</feature>
<keyword evidence="4" id="KW-0699">rRNA-binding</keyword>
<feature type="region of interest" description="Disordered" evidence="5">
    <location>
        <begin position="1"/>
        <end position="50"/>
    </location>
</feature>
<dbReference type="SUPFAM" id="SSF52080">
    <property type="entry name" value="Ribosomal proteins L15p and L18e"/>
    <property type="match status" value="1"/>
</dbReference>
<proteinExistence type="inferred from homology"/>
<dbReference type="AlphaFoldDB" id="A0A2H0BS01"/>
<feature type="domain" description="Large ribosomal subunit protein uL15/eL18" evidence="6">
    <location>
        <begin position="81"/>
        <end position="144"/>
    </location>
</feature>
<accession>A0A2H0BS01</accession>
<evidence type="ECO:0000256" key="1">
    <source>
        <dbReference type="ARBA" id="ARBA00007320"/>
    </source>
</evidence>
<organism evidence="7 8">
    <name type="scientific">Candidatus Uhrbacteria bacterium CG22_combo_CG10-13_8_21_14_all_47_17</name>
    <dbReference type="NCBI Taxonomy" id="1975041"/>
    <lineage>
        <taxon>Bacteria</taxon>
        <taxon>Candidatus Uhriibacteriota</taxon>
    </lineage>
</organism>
<keyword evidence="2 4" id="KW-0689">Ribosomal protein</keyword>
<dbReference type="Pfam" id="PF00828">
    <property type="entry name" value="Ribosomal_L27A"/>
    <property type="match status" value="1"/>
</dbReference>
<gene>
    <name evidence="4 7" type="primary">rplO</name>
    <name evidence="7" type="ORF">COX00_03330</name>
</gene>
<comment type="subunit">
    <text evidence="4">Part of the 50S ribosomal subunit.</text>
</comment>
<evidence type="ECO:0000256" key="5">
    <source>
        <dbReference type="SAM" id="MobiDB-lite"/>
    </source>
</evidence>
<dbReference type="Proteomes" id="UP000231581">
    <property type="component" value="Unassembled WGS sequence"/>
</dbReference>
<dbReference type="Gene3D" id="3.100.10.10">
    <property type="match status" value="1"/>
</dbReference>
<evidence type="ECO:0000259" key="6">
    <source>
        <dbReference type="Pfam" id="PF00828"/>
    </source>
</evidence>
<comment type="similarity">
    <text evidence="1 4">Belongs to the universal ribosomal protein uL15 family.</text>
</comment>
<dbReference type="GO" id="GO:0019843">
    <property type="term" value="F:rRNA binding"/>
    <property type="evidence" value="ECO:0007669"/>
    <property type="project" value="UniProtKB-UniRule"/>
</dbReference>
<dbReference type="InterPro" id="IPR005749">
    <property type="entry name" value="Ribosomal_uL15_bac-type"/>
</dbReference>
<comment type="caution">
    <text evidence="7">The sequence shown here is derived from an EMBL/GenBank/DDBJ whole genome shotgun (WGS) entry which is preliminary data.</text>
</comment>
<dbReference type="InterPro" id="IPR021131">
    <property type="entry name" value="Ribosomal_uL15/eL18"/>
</dbReference>
<dbReference type="PANTHER" id="PTHR12934">
    <property type="entry name" value="50S RIBOSOMAL PROTEIN L15"/>
    <property type="match status" value="1"/>
</dbReference>
<feature type="compositionally biased region" description="Basic residues" evidence="5">
    <location>
        <begin position="38"/>
        <end position="50"/>
    </location>
</feature>
<dbReference type="PANTHER" id="PTHR12934:SF11">
    <property type="entry name" value="LARGE RIBOSOMAL SUBUNIT PROTEIN UL15M"/>
    <property type="match status" value="1"/>
</dbReference>
<dbReference type="GO" id="GO:0003735">
    <property type="term" value="F:structural constituent of ribosome"/>
    <property type="evidence" value="ECO:0007669"/>
    <property type="project" value="InterPro"/>
</dbReference>
<dbReference type="GO" id="GO:0022625">
    <property type="term" value="C:cytosolic large ribosomal subunit"/>
    <property type="evidence" value="ECO:0007669"/>
    <property type="project" value="TreeGrafter"/>
</dbReference>
<comment type="function">
    <text evidence="4">Binds to the 23S rRNA.</text>
</comment>
<dbReference type="EMBL" id="PCSZ01000063">
    <property type="protein sequence ID" value="PIP60421.1"/>
    <property type="molecule type" value="Genomic_DNA"/>
</dbReference>
<feature type="region of interest" description="Disordered" evidence="5">
    <location>
        <begin position="144"/>
        <end position="169"/>
    </location>
</feature>
<evidence type="ECO:0000256" key="2">
    <source>
        <dbReference type="ARBA" id="ARBA00022980"/>
    </source>
</evidence>
<dbReference type="InterPro" id="IPR036227">
    <property type="entry name" value="Ribosomal_uL15/eL18_sf"/>
</dbReference>
<dbReference type="HAMAP" id="MF_01341">
    <property type="entry name" value="Ribosomal_uL15"/>
    <property type="match status" value="1"/>
</dbReference>